<dbReference type="EMBL" id="BAABLP010000001">
    <property type="protein sequence ID" value="GAA4736315.1"/>
    <property type="molecule type" value="Genomic_DNA"/>
</dbReference>
<gene>
    <name evidence="1" type="ORF">GCM10025783_03040</name>
</gene>
<dbReference type="Gene3D" id="3.50.50.60">
    <property type="entry name" value="FAD/NAD(P)-binding domain"/>
    <property type="match status" value="2"/>
</dbReference>
<sequence length="481" mass="50790">MTEHVGVAIVGAGIAGLGLLLRLAEAGRRDAVVLERGDGVGGTWRDNTYPGVACDIPAHLYSFSFAPRAGWSRRYAPGAEIRAYLERCARPVQDRIRLRTAVVGAAWEADAGVWRITTDRGVLTADALVLAVGRLVEPAMPDLPGLEAFPGPVRHTARWEPGLDVAGEAVGIVGTGASAVQLAPRLVEAGARVTVFQRTAPWIVPREDVAYDEATRTRFAADDAARAAHRAALFAEQEAGFDARRLGTPALDAARARARAHLEEQVPDPALRAVLTPDTEMGCKRILLSDEYYPAVAAGGIRVVPSALAALDGGTAVAASGERVDLDALVLATGFVTDRPPIASTITGTDGALAAAWAEGMRAFASVAVPGFPNLFVLDGPNAALGHNSAVHMIETQIAYVLGALDHVAGGAVLDVDPAAEQAYADEVQARAADTVWLTCDSWYRHGASGRLALLWPGTATAFRERNGRFDPEPYRVLARR</sequence>
<dbReference type="SUPFAM" id="SSF51905">
    <property type="entry name" value="FAD/NAD(P)-binding domain"/>
    <property type="match status" value="2"/>
</dbReference>
<dbReference type="Pfam" id="PF13738">
    <property type="entry name" value="Pyr_redox_3"/>
    <property type="match status" value="1"/>
</dbReference>
<accession>A0ABP8YR18</accession>
<name>A0ABP8YR18_9MICO</name>
<dbReference type="Proteomes" id="UP001500121">
    <property type="component" value="Unassembled WGS sequence"/>
</dbReference>
<evidence type="ECO:0000313" key="2">
    <source>
        <dbReference type="Proteomes" id="UP001500121"/>
    </source>
</evidence>
<organism evidence="1 2">
    <name type="scientific">Amnibacterium soli</name>
    <dbReference type="NCBI Taxonomy" id="1282736"/>
    <lineage>
        <taxon>Bacteria</taxon>
        <taxon>Bacillati</taxon>
        <taxon>Actinomycetota</taxon>
        <taxon>Actinomycetes</taxon>
        <taxon>Micrococcales</taxon>
        <taxon>Microbacteriaceae</taxon>
        <taxon>Amnibacterium</taxon>
    </lineage>
</organism>
<dbReference type="PANTHER" id="PTHR42877:SF4">
    <property type="entry name" value="FAD_NAD(P)-BINDING DOMAIN-CONTAINING PROTEIN-RELATED"/>
    <property type="match status" value="1"/>
</dbReference>
<proteinExistence type="predicted"/>
<protein>
    <submittedName>
        <fullName evidence="1">NAD(P)/FAD-dependent oxidoreductase</fullName>
    </submittedName>
</protein>
<dbReference type="RefSeq" id="WP_345479147.1">
    <property type="nucleotide sequence ID" value="NZ_BAABLP010000001.1"/>
</dbReference>
<dbReference type="PANTHER" id="PTHR42877">
    <property type="entry name" value="L-ORNITHINE N(5)-MONOOXYGENASE-RELATED"/>
    <property type="match status" value="1"/>
</dbReference>
<reference evidence="2" key="1">
    <citation type="journal article" date="2019" name="Int. J. Syst. Evol. Microbiol.">
        <title>The Global Catalogue of Microorganisms (GCM) 10K type strain sequencing project: providing services to taxonomists for standard genome sequencing and annotation.</title>
        <authorList>
            <consortium name="The Broad Institute Genomics Platform"/>
            <consortium name="The Broad Institute Genome Sequencing Center for Infectious Disease"/>
            <person name="Wu L."/>
            <person name="Ma J."/>
        </authorList>
    </citation>
    <scope>NUCLEOTIDE SEQUENCE [LARGE SCALE GENOMIC DNA]</scope>
    <source>
        <strain evidence="2">JCM 19015</strain>
    </source>
</reference>
<dbReference type="InterPro" id="IPR036188">
    <property type="entry name" value="FAD/NAD-bd_sf"/>
</dbReference>
<comment type="caution">
    <text evidence="1">The sequence shown here is derived from an EMBL/GenBank/DDBJ whole genome shotgun (WGS) entry which is preliminary data.</text>
</comment>
<dbReference type="InterPro" id="IPR051209">
    <property type="entry name" value="FAD-bind_Monooxygenase_sf"/>
</dbReference>
<keyword evidence="2" id="KW-1185">Reference proteome</keyword>
<dbReference type="PRINTS" id="PR00411">
    <property type="entry name" value="PNDRDTASEI"/>
</dbReference>
<evidence type="ECO:0000313" key="1">
    <source>
        <dbReference type="EMBL" id="GAA4736315.1"/>
    </source>
</evidence>